<accession>A0ABN9Y542</accession>
<keyword evidence="3" id="KW-1185">Reference proteome</keyword>
<feature type="region of interest" description="Disordered" evidence="1">
    <location>
        <begin position="518"/>
        <end position="543"/>
    </location>
</feature>
<dbReference type="InterPro" id="IPR036691">
    <property type="entry name" value="Endo/exonu/phosph_ase_sf"/>
</dbReference>
<sequence>AAQILFGNITAWGPQAANFCRNAGYKYHLIALAETHVDANGLTEQIGKLAMDGWKLSATPAVATNKSDKGTHGGEWVLTRRDAAATTFEGYRDYYVKRHKRQPFVGFTPTVLHSKSGNIVVPAAYLRPGLRGQGANRNILVSMSTFVDMLMDPWIILADWNYEPHWWGNKPWLTRWNGTILTDPSCEATCDKGSGSVYDYAIARADIATHVGIEAIYDVPWKTHCGIQITVGTAEPWQYKAIKVPQALPARARPKKVADPNSKRSKARAEALRTRRERLPEHLRDEFDALYTNRETAKEDPTPFVIPQENWDEAADEVSNFPKFDGAKVSTKEGRGHIFHNHAPNLAENINSKYAQWTATLELAFLETHAAPVEDWARHQGRAEGHRTTKQTMKASPGRAYLKDPEATWWQHLSTLAARYTALVTNGKGPKARQHIHKTVMKKLDDLENPEFSKGHFVEDPARYLEYCGEDDLHHISATTMEWTHKAMARAAGRARKRYLDWAKQAWKDSPGKLRRMVTDPKVPRLEDKQPQRTVGDPSTLMNHSADTWRSIWASDSYNAKQNHQRIR</sequence>
<feature type="region of interest" description="Disordered" evidence="1">
    <location>
        <begin position="250"/>
        <end position="271"/>
    </location>
</feature>
<feature type="compositionally biased region" description="Basic and acidic residues" evidence="1">
    <location>
        <begin position="256"/>
        <end position="271"/>
    </location>
</feature>
<evidence type="ECO:0000256" key="1">
    <source>
        <dbReference type="SAM" id="MobiDB-lite"/>
    </source>
</evidence>
<dbReference type="Proteomes" id="UP001189429">
    <property type="component" value="Unassembled WGS sequence"/>
</dbReference>
<organism evidence="2 3">
    <name type="scientific">Prorocentrum cordatum</name>
    <dbReference type="NCBI Taxonomy" id="2364126"/>
    <lineage>
        <taxon>Eukaryota</taxon>
        <taxon>Sar</taxon>
        <taxon>Alveolata</taxon>
        <taxon>Dinophyceae</taxon>
        <taxon>Prorocentrales</taxon>
        <taxon>Prorocentraceae</taxon>
        <taxon>Prorocentrum</taxon>
    </lineage>
</organism>
<evidence type="ECO:0008006" key="4">
    <source>
        <dbReference type="Google" id="ProtNLM"/>
    </source>
</evidence>
<reference evidence="2" key="1">
    <citation type="submission" date="2023-10" db="EMBL/GenBank/DDBJ databases">
        <authorList>
            <person name="Chen Y."/>
            <person name="Shah S."/>
            <person name="Dougan E. K."/>
            <person name="Thang M."/>
            <person name="Chan C."/>
        </authorList>
    </citation>
    <scope>NUCLEOTIDE SEQUENCE [LARGE SCALE GENOMIC DNA]</scope>
</reference>
<protein>
    <recommendedName>
        <fullName evidence="4">Phospholipase B-like</fullName>
    </recommendedName>
</protein>
<dbReference type="EMBL" id="CAUYUJ010021904">
    <property type="protein sequence ID" value="CAK0907677.1"/>
    <property type="molecule type" value="Genomic_DNA"/>
</dbReference>
<comment type="caution">
    <text evidence="2">The sequence shown here is derived from an EMBL/GenBank/DDBJ whole genome shotgun (WGS) entry which is preliminary data.</text>
</comment>
<dbReference type="SUPFAM" id="SSF56219">
    <property type="entry name" value="DNase I-like"/>
    <property type="match status" value="1"/>
</dbReference>
<evidence type="ECO:0000313" key="3">
    <source>
        <dbReference type="Proteomes" id="UP001189429"/>
    </source>
</evidence>
<feature type="non-terminal residue" evidence="2">
    <location>
        <position position="1"/>
    </location>
</feature>
<dbReference type="Gene3D" id="3.60.10.10">
    <property type="entry name" value="Endonuclease/exonuclease/phosphatase"/>
    <property type="match status" value="1"/>
</dbReference>
<evidence type="ECO:0000313" key="2">
    <source>
        <dbReference type="EMBL" id="CAK0907677.1"/>
    </source>
</evidence>
<feature type="compositionally biased region" description="Basic and acidic residues" evidence="1">
    <location>
        <begin position="518"/>
        <end position="531"/>
    </location>
</feature>
<proteinExistence type="predicted"/>
<name>A0ABN9Y542_9DINO</name>
<gene>
    <name evidence="2" type="ORF">PCOR1329_LOCUS82630</name>
</gene>